<dbReference type="EMBL" id="JWJD01000009">
    <property type="protein sequence ID" value="KIH75608.1"/>
    <property type="molecule type" value="Genomic_DNA"/>
</dbReference>
<name>A0A0C2EAL9_9BACT</name>
<protein>
    <submittedName>
        <fullName evidence="1">Exonuclease</fullName>
    </submittedName>
</protein>
<evidence type="ECO:0000313" key="2">
    <source>
        <dbReference type="Proteomes" id="UP000035068"/>
    </source>
</evidence>
<accession>A0A0C2EAL9</accession>
<sequence length="391" mass="44509">MGILSNTVSFLQYQVVGELPPGEPAEWAAPLLAKNAFVAIDNSSEESSSGWASLDDPQRVDFSENRDFFRPPYLSFSLRRDQRRVPAAVLRQHLERAEEEFLAAHPGLQRAPKDKREELRENVKGALLARTLPTPSLYDAVWDIERGILTFTGTNGKIAEIFEGHFRQTFDGLRLVALHPVARAREVIPEALRPVLDKENKATTDAVLEQIQENTWLGADFLRWLLARTVSGRSNFQVRRDGPAAQKENFIAFLDNRLLLAAGPQRVAVAGPQDHYREPRIALETGKEIAEATIFMEKGEDAWKTTLKGEQFLFRSFKAPSVKLEKDDITDEQSEREAIFYERMHVLAEGLQLFDSLLADFLEERLADDWPRRNQEMQEVLGLDREDEPNE</sequence>
<organism evidence="1 2">
    <name type="scientific">Geoalkalibacter ferrihydriticus DSM 17813</name>
    <dbReference type="NCBI Taxonomy" id="1121915"/>
    <lineage>
        <taxon>Bacteria</taxon>
        <taxon>Pseudomonadati</taxon>
        <taxon>Thermodesulfobacteriota</taxon>
        <taxon>Desulfuromonadia</taxon>
        <taxon>Desulfuromonadales</taxon>
        <taxon>Geoalkalibacteraceae</taxon>
        <taxon>Geoalkalibacter</taxon>
    </lineage>
</organism>
<keyword evidence="1" id="KW-0540">Nuclease</keyword>
<reference evidence="1 2" key="1">
    <citation type="submission" date="2014-12" db="EMBL/GenBank/DDBJ databases">
        <title>Genomes of Geoalkalibacter ferrihydriticus and Geoalkalibacter subterraneus, two haloalkaliphilic metal-reducing members of the Geobacteraceae.</title>
        <authorList>
            <person name="Badalamenti J.P."/>
            <person name="Torres C.I."/>
            <person name="Krajmalnik-Brown R."/>
            <person name="Bond D.R."/>
        </authorList>
    </citation>
    <scope>NUCLEOTIDE SEQUENCE [LARGE SCALE GENOMIC DNA]</scope>
    <source>
        <strain evidence="1 2">DSM 17813</strain>
    </source>
</reference>
<dbReference type="Proteomes" id="UP000035068">
    <property type="component" value="Unassembled WGS sequence"/>
</dbReference>
<proteinExistence type="predicted"/>
<gene>
    <name evidence="1" type="ORF">GFER_15850</name>
</gene>
<dbReference type="RefSeq" id="WP_040100955.1">
    <property type="nucleotide sequence ID" value="NZ_JWJD01000009.1"/>
</dbReference>
<dbReference type="Pfam" id="PF04381">
    <property type="entry name" value="RdgC"/>
    <property type="match status" value="1"/>
</dbReference>
<comment type="caution">
    <text evidence="1">The sequence shown here is derived from an EMBL/GenBank/DDBJ whole genome shotgun (WGS) entry which is preliminary data.</text>
</comment>
<dbReference type="GO" id="GO:0006310">
    <property type="term" value="P:DNA recombination"/>
    <property type="evidence" value="ECO:0007669"/>
    <property type="project" value="InterPro"/>
</dbReference>
<keyword evidence="2" id="KW-1185">Reference proteome</keyword>
<dbReference type="InterPro" id="IPR007476">
    <property type="entry name" value="RdgC"/>
</dbReference>
<keyword evidence="1" id="KW-0269">Exonuclease</keyword>
<keyword evidence="1" id="KW-0378">Hydrolase</keyword>
<evidence type="ECO:0000313" key="1">
    <source>
        <dbReference type="EMBL" id="KIH75608.1"/>
    </source>
</evidence>
<dbReference type="GO" id="GO:0004527">
    <property type="term" value="F:exonuclease activity"/>
    <property type="evidence" value="ECO:0007669"/>
    <property type="project" value="UniProtKB-KW"/>
</dbReference>
<dbReference type="AlphaFoldDB" id="A0A0C2EAL9"/>